<dbReference type="Proteomes" id="UP000006315">
    <property type="component" value="Unassembled WGS sequence"/>
</dbReference>
<dbReference type="Gene3D" id="3.20.20.190">
    <property type="entry name" value="Phosphatidylinositol (PI) phosphodiesterase"/>
    <property type="match status" value="1"/>
</dbReference>
<evidence type="ECO:0000313" key="2">
    <source>
        <dbReference type="EMBL" id="EKN63062.1"/>
    </source>
</evidence>
<gene>
    <name evidence="2" type="ORF">BAZO_18838</name>
</gene>
<evidence type="ECO:0000259" key="1">
    <source>
        <dbReference type="PROSITE" id="PS51704"/>
    </source>
</evidence>
<dbReference type="PANTHER" id="PTHR46211">
    <property type="entry name" value="GLYCEROPHOSPHORYL DIESTER PHOSPHODIESTERASE"/>
    <property type="match status" value="1"/>
</dbReference>
<evidence type="ECO:0000313" key="3">
    <source>
        <dbReference type="Proteomes" id="UP000006315"/>
    </source>
</evidence>
<dbReference type="PROSITE" id="PS51704">
    <property type="entry name" value="GP_PDE"/>
    <property type="match status" value="1"/>
</dbReference>
<comment type="caution">
    <text evidence="2">The sequence shown here is derived from an EMBL/GenBank/DDBJ whole genome shotgun (WGS) entry which is preliminary data.</text>
</comment>
<organism evidence="2 3">
    <name type="scientific">Schinkia azotoformans LMG 9581</name>
    <dbReference type="NCBI Taxonomy" id="1131731"/>
    <lineage>
        <taxon>Bacteria</taxon>
        <taxon>Bacillati</taxon>
        <taxon>Bacillota</taxon>
        <taxon>Bacilli</taxon>
        <taxon>Bacillales</taxon>
        <taxon>Bacillaceae</taxon>
        <taxon>Calidifontibacillus/Schinkia group</taxon>
        <taxon>Schinkia</taxon>
    </lineage>
</organism>
<dbReference type="PATRIC" id="fig|1131731.3.peg.3844"/>
<dbReference type="GO" id="GO:0006629">
    <property type="term" value="P:lipid metabolic process"/>
    <property type="evidence" value="ECO:0007669"/>
    <property type="project" value="InterPro"/>
</dbReference>
<accession>K6CS53</accession>
<dbReference type="RefSeq" id="WP_003332978.1">
    <property type="nucleotide sequence ID" value="NZ_AJLR01000148.1"/>
</dbReference>
<dbReference type="STRING" id="1131731.BAZO_18838"/>
<reference evidence="2 3" key="1">
    <citation type="journal article" date="2012" name="Front. Microbiol.">
        <title>Redundancy and modularity in membrane-associated dissimilatory nitrate reduction in Bacillus.</title>
        <authorList>
            <person name="Heylen K."/>
            <person name="Keltjens J."/>
        </authorList>
    </citation>
    <scope>NUCLEOTIDE SEQUENCE [LARGE SCALE GENOMIC DNA]</scope>
    <source>
        <strain evidence="2 3">LMG 9581</strain>
    </source>
</reference>
<dbReference type="Pfam" id="PF03009">
    <property type="entry name" value="GDPD"/>
    <property type="match status" value="1"/>
</dbReference>
<protein>
    <submittedName>
        <fullName evidence="2">Glycerophosphoryl diester phosphodiesterase family protein</fullName>
    </submittedName>
</protein>
<dbReference type="CDD" id="cd08563">
    <property type="entry name" value="GDPD_TtGDE_like"/>
    <property type="match status" value="1"/>
</dbReference>
<dbReference type="SUPFAM" id="SSF51695">
    <property type="entry name" value="PLC-like phosphodiesterases"/>
    <property type="match status" value="1"/>
</dbReference>
<sequence length="257" mass="29136">MEKIRPLIIAHRGASGEAPENTLAAFQLGLEQGCEGIELDIHLTKDGHLAVIHDENIKRTTNGEGIIGEMTTAELKKYDAGSWFSNKYKGEKIPLLEEVLDLVPKEIVINIEIKNIPSFYVGIEEKLLDLLQRYDRIDQVIVSSFDHQCLYRLKKQNGNIKIGLLYFENVVDHVGFAKLFGLPVESLHPDQRALRADDVRKAIENGLKVFAWTCNSEECMKRMIDYGVSGIITNYPARLKSLIEGKQKVKKKKWGLF</sequence>
<keyword evidence="3" id="KW-1185">Reference proteome</keyword>
<name>K6CS53_SCHAZ</name>
<proteinExistence type="predicted"/>
<dbReference type="InterPro" id="IPR017946">
    <property type="entry name" value="PLC-like_Pdiesterase_TIM-brl"/>
</dbReference>
<dbReference type="GO" id="GO:0008081">
    <property type="term" value="F:phosphoric diester hydrolase activity"/>
    <property type="evidence" value="ECO:0007669"/>
    <property type="project" value="InterPro"/>
</dbReference>
<dbReference type="EMBL" id="AJLR01000148">
    <property type="protein sequence ID" value="EKN63062.1"/>
    <property type="molecule type" value="Genomic_DNA"/>
</dbReference>
<dbReference type="PANTHER" id="PTHR46211:SF1">
    <property type="entry name" value="GLYCEROPHOSPHODIESTER PHOSPHODIESTERASE, CYTOPLASMIC"/>
    <property type="match status" value="1"/>
</dbReference>
<dbReference type="InterPro" id="IPR030395">
    <property type="entry name" value="GP_PDE_dom"/>
</dbReference>
<dbReference type="AlphaFoldDB" id="K6CS53"/>
<dbReference type="GeneID" id="89470471"/>
<feature type="domain" description="GP-PDE" evidence="1">
    <location>
        <begin position="6"/>
        <end position="243"/>
    </location>
</feature>